<organism evidence="4 5">
    <name type="scientific">Priestia koreensis</name>
    <dbReference type="NCBI Taxonomy" id="284581"/>
    <lineage>
        <taxon>Bacteria</taxon>
        <taxon>Bacillati</taxon>
        <taxon>Bacillota</taxon>
        <taxon>Bacilli</taxon>
        <taxon>Bacillales</taxon>
        <taxon>Bacillaceae</taxon>
        <taxon>Priestia</taxon>
    </lineage>
</organism>
<proteinExistence type="predicted"/>
<dbReference type="Pfam" id="PF03403">
    <property type="entry name" value="PAF-AH_p_II"/>
    <property type="match status" value="1"/>
</dbReference>
<dbReference type="Proteomes" id="UP000037558">
    <property type="component" value="Unassembled WGS sequence"/>
</dbReference>
<protein>
    <submittedName>
        <fullName evidence="4">Alpha/beta hydrolase</fullName>
    </submittedName>
</protein>
<dbReference type="GO" id="GO:0016042">
    <property type="term" value="P:lipid catabolic process"/>
    <property type="evidence" value="ECO:0007669"/>
    <property type="project" value="UniProtKB-KW"/>
</dbReference>
<evidence type="ECO:0000256" key="3">
    <source>
        <dbReference type="ARBA" id="ARBA00023098"/>
    </source>
</evidence>
<dbReference type="ESTHER" id="9baci-a0a0m0l0s4">
    <property type="family name" value="UCP031982"/>
</dbReference>
<keyword evidence="2" id="KW-0442">Lipid degradation</keyword>
<keyword evidence="5" id="KW-1185">Reference proteome</keyword>
<reference evidence="5" key="1">
    <citation type="submission" date="2015-08" db="EMBL/GenBank/DDBJ databases">
        <title>Fjat-14210 dsm16467.</title>
        <authorList>
            <person name="Liu B."/>
            <person name="Wang J."/>
            <person name="Zhu Y."/>
            <person name="Liu G."/>
            <person name="Chen Q."/>
            <person name="Chen Z."/>
            <person name="Lan J."/>
            <person name="Che J."/>
            <person name="Ge C."/>
            <person name="Shi H."/>
            <person name="Pan Z."/>
            <person name="Liu X."/>
        </authorList>
    </citation>
    <scope>NUCLEOTIDE SEQUENCE [LARGE SCALE GENOMIC DNA]</scope>
    <source>
        <strain evidence="5">DSM 16467</strain>
    </source>
</reference>
<evidence type="ECO:0000313" key="4">
    <source>
        <dbReference type="EMBL" id="KOO44258.1"/>
    </source>
</evidence>
<dbReference type="InterPro" id="IPR016986">
    <property type="entry name" value="UCP031982_abhydr"/>
</dbReference>
<dbReference type="InterPro" id="IPR029058">
    <property type="entry name" value="AB_hydrolase_fold"/>
</dbReference>
<dbReference type="PIRSF" id="PIRSF031982">
    <property type="entry name" value="UCP031982_abhydr"/>
    <property type="match status" value="1"/>
</dbReference>
<gene>
    <name evidence="4" type="ORF">AMD01_13295</name>
</gene>
<accession>A0A0M0L0S4</accession>
<dbReference type="RefSeq" id="WP_053401912.1">
    <property type="nucleotide sequence ID" value="NZ_LILC01000016.1"/>
</dbReference>
<dbReference type="STRING" id="284581.AMD01_13295"/>
<dbReference type="AlphaFoldDB" id="A0A0M0L0S4"/>
<dbReference type="PATRIC" id="fig|284581.3.peg.4785"/>
<dbReference type="EMBL" id="LILC01000016">
    <property type="protein sequence ID" value="KOO44258.1"/>
    <property type="molecule type" value="Genomic_DNA"/>
</dbReference>
<keyword evidence="1 4" id="KW-0378">Hydrolase</keyword>
<dbReference type="PANTHER" id="PTHR10272">
    <property type="entry name" value="PLATELET-ACTIVATING FACTOR ACETYLHYDROLASE"/>
    <property type="match status" value="1"/>
</dbReference>
<dbReference type="Gene3D" id="3.40.50.1820">
    <property type="entry name" value="alpha/beta hydrolase"/>
    <property type="match status" value="1"/>
</dbReference>
<keyword evidence="3" id="KW-0443">Lipid metabolism</keyword>
<dbReference type="GO" id="GO:0003847">
    <property type="term" value="F:1-alkyl-2-acetylglycerophosphocholine esterase activity"/>
    <property type="evidence" value="ECO:0007669"/>
    <property type="project" value="TreeGrafter"/>
</dbReference>
<name>A0A0M0L0S4_9BACI</name>
<evidence type="ECO:0000313" key="5">
    <source>
        <dbReference type="Proteomes" id="UP000037558"/>
    </source>
</evidence>
<sequence>MKNSKEHTKFAGFRKVDVSDEHLGVTFPMLVLYPTDALEKEENIGPYKLNVSMHAEVIGGAHPLVIISHGSGGTPLVYRDLARSLAQNGFIVAMPEHPFNNIHDNHSANSASILESRPRNITRVIDWFYNSDLFKHHVHFDDISIIGHSMGGYTAIALVGGIPTTLPWETENQMPQMIDVEADERIKKVILLAPALGWFRSEGALKKVRIPILMMTGESDDITPSFHAEFLLKGITNREQIEHKVIKNAGHFSFLSPFPLEMRSPSFPPSQDPKEFDREQFQKQLTADVLNFLTP</sequence>
<comment type="caution">
    <text evidence="4">The sequence shown here is derived from an EMBL/GenBank/DDBJ whole genome shotgun (WGS) entry which is preliminary data.</text>
</comment>
<evidence type="ECO:0000256" key="1">
    <source>
        <dbReference type="ARBA" id="ARBA00022801"/>
    </source>
</evidence>
<evidence type="ECO:0000256" key="2">
    <source>
        <dbReference type="ARBA" id="ARBA00022963"/>
    </source>
</evidence>
<dbReference type="SUPFAM" id="SSF53474">
    <property type="entry name" value="alpha/beta-Hydrolases"/>
    <property type="match status" value="1"/>
</dbReference>
<dbReference type="PANTHER" id="PTHR10272:SF0">
    <property type="entry name" value="PLATELET-ACTIVATING FACTOR ACETYLHYDROLASE"/>
    <property type="match status" value="1"/>
</dbReference>